<proteinExistence type="predicted"/>
<protein>
    <recommendedName>
        <fullName evidence="4">Enamelin</fullName>
    </recommendedName>
</protein>
<evidence type="ECO:0000256" key="1">
    <source>
        <dbReference type="SAM" id="MobiDB-lite"/>
    </source>
</evidence>
<accession>A0AAV8XUG2</accession>
<feature type="compositionally biased region" description="Polar residues" evidence="1">
    <location>
        <begin position="46"/>
        <end position="56"/>
    </location>
</feature>
<feature type="compositionally biased region" description="Polar residues" evidence="1">
    <location>
        <begin position="70"/>
        <end position="86"/>
    </location>
</feature>
<reference evidence="2" key="1">
    <citation type="journal article" date="2023" name="Insect Mol. Biol.">
        <title>Genome sequencing provides insights into the evolution of gene families encoding plant cell wall-degrading enzymes in longhorned beetles.</title>
        <authorList>
            <person name="Shin N.R."/>
            <person name="Okamura Y."/>
            <person name="Kirsch R."/>
            <person name="Pauchet Y."/>
        </authorList>
    </citation>
    <scope>NUCLEOTIDE SEQUENCE</scope>
    <source>
        <strain evidence="2">AMC_N1</strain>
    </source>
</reference>
<gene>
    <name evidence="2" type="ORF">NQ318_001756</name>
</gene>
<feature type="compositionally biased region" description="Polar residues" evidence="1">
    <location>
        <begin position="1"/>
        <end position="11"/>
    </location>
</feature>
<sequence length="150" mass="17487">MERNNNWRNYQRNVPRGRPFNNRGGPRPYVNRGNVILDNDLPPPYTSSGNRQNNPHGNFGNERPTYSREAYQNSYPKQFKTKSFPQNRPHHSRYTPYQRRYQSCPPTDPRQELTVSTVKELTPLEAKVEKLIKAVQSQPGYYRAAGIHTA</sequence>
<keyword evidence="3" id="KW-1185">Reference proteome</keyword>
<dbReference type="EMBL" id="JAPWTK010000348">
    <property type="protein sequence ID" value="KAJ8941901.1"/>
    <property type="molecule type" value="Genomic_DNA"/>
</dbReference>
<organism evidence="2 3">
    <name type="scientific">Aromia moschata</name>
    <dbReference type="NCBI Taxonomy" id="1265417"/>
    <lineage>
        <taxon>Eukaryota</taxon>
        <taxon>Metazoa</taxon>
        <taxon>Ecdysozoa</taxon>
        <taxon>Arthropoda</taxon>
        <taxon>Hexapoda</taxon>
        <taxon>Insecta</taxon>
        <taxon>Pterygota</taxon>
        <taxon>Neoptera</taxon>
        <taxon>Endopterygota</taxon>
        <taxon>Coleoptera</taxon>
        <taxon>Polyphaga</taxon>
        <taxon>Cucujiformia</taxon>
        <taxon>Chrysomeloidea</taxon>
        <taxon>Cerambycidae</taxon>
        <taxon>Cerambycinae</taxon>
        <taxon>Callichromatini</taxon>
        <taxon>Aromia</taxon>
    </lineage>
</organism>
<evidence type="ECO:0000313" key="2">
    <source>
        <dbReference type="EMBL" id="KAJ8941901.1"/>
    </source>
</evidence>
<feature type="compositionally biased region" description="Low complexity" evidence="1">
    <location>
        <begin position="12"/>
        <end position="28"/>
    </location>
</feature>
<evidence type="ECO:0008006" key="4">
    <source>
        <dbReference type="Google" id="ProtNLM"/>
    </source>
</evidence>
<name>A0AAV8XUG2_9CUCU</name>
<evidence type="ECO:0000313" key="3">
    <source>
        <dbReference type="Proteomes" id="UP001162162"/>
    </source>
</evidence>
<dbReference type="Proteomes" id="UP001162162">
    <property type="component" value="Unassembled WGS sequence"/>
</dbReference>
<comment type="caution">
    <text evidence="2">The sequence shown here is derived from an EMBL/GenBank/DDBJ whole genome shotgun (WGS) entry which is preliminary data.</text>
</comment>
<dbReference type="AlphaFoldDB" id="A0AAV8XUG2"/>
<feature type="region of interest" description="Disordered" evidence="1">
    <location>
        <begin position="1"/>
        <end position="110"/>
    </location>
</feature>